<reference evidence="4 5" key="1">
    <citation type="submission" date="2017-11" db="EMBL/GenBank/DDBJ databases">
        <authorList>
            <person name="Duchaud E."/>
        </authorList>
    </citation>
    <scope>NUCLEOTIDE SEQUENCE [LARGE SCALE GENOMIC DNA]</scope>
    <source>
        <strain evidence="4 5">TNO010</strain>
    </source>
</reference>
<dbReference type="Proteomes" id="UP000490060">
    <property type="component" value="Unassembled WGS sequence"/>
</dbReference>
<dbReference type="PROSITE" id="PS50175">
    <property type="entry name" value="ASP_PROT_RETROV"/>
    <property type="match status" value="1"/>
</dbReference>
<keyword evidence="1" id="KW-0378">Hydrolase</keyword>
<dbReference type="AlphaFoldDB" id="A0A2I2M7Z4"/>
<feature type="domain" description="Peptidase A2" evidence="3">
    <location>
        <begin position="80"/>
        <end position="117"/>
    </location>
</feature>
<dbReference type="GO" id="GO:0004190">
    <property type="term" value="F:aspartic-type endopeptidase activity"/>
    <property type="evidence" value="ECO:0007669"/>
    <property type="project" value="InterPro"/>
</dbReference>
<dbReference type="RefSeq" id="WP_172505267.1">
    <property type="nucleotide sequence ID" value="NZ_JAFMUH010000005.1"/>
</dbReference>
<keyword evidence="4" id="KW-0645">Protease</keyword>
<sequence length="329" mass="37330">MNKLFAITLLFFFTQIISAQNINKHQKIADTTIKAINNNQDTDTINLLANKKNDKNIIEIPFELAGKLIAVDLLLNGTKRKFILDTGAPFVILNSAYIIADTTKTSSTSIKGVNGNISSIGFKKTKSINFSGLKMNNQDIMTMNLAHLEKSLDYKFYGLIGYDLIKEYDIMFDYRKKIITLINPDIFDDYKKHNLLNNSLETIPVKLNKHIPVVDVKINNKILKLGIDSGASSNLIDNDLFSNLKKEIRKIKTDKLEGADKHSQQVKKGKIKKVRIGNKLFKRVKTSFSDISHLNRDPNINIDGLIGYPILSKQRTLISFLRKEIIFIK</sequence>
<accession>A0A2I2M7Z4</accession>
<dbReference type="InterPro" id="IPR001995">
    <property type="entry name" value="Peptidase_A2_cat"/>
</dbReference>
<feature type="chain" id="PRO_5014171307" evidence="2">
    <location>
        <begin position="20"/>
        <end position="329"/>
    </location>
</feature>
<protein>
    <submittedName>
        <fullName evidence="4">Aspartyl protease</fullName>
    </submittedName>
</protein>
<evidence type="ECO:0000256" key="1">
    <source>
        <dbReference type="ARBA" id="ARBA00022801"/>
    </source>
</evidence>
<feature type="signal peptide" evidence="2">
    <location>
        <begin position="1"/>
        <end position="19"/>
    </location>
</feature>
<dbReference type="Gene3D" id="2.40.70.10">
    <property type="entry name" value="Acid Proteases"/>
    <property type="match status" value="2"/>
</dbReference>
<gene>
    <name evidence="4" type="ORF">TNO010_220108</name>
</gene>
<organism evidence="4 5">
    <name type="scientific">Tenacibaculum finnmarkense genomovar ulcerans</name>
    <dbReference type="NCBI Taxonomy" id="2781388"/>
    <lineage>
        <taxon>Bacteria</taxon>
        <taxon>Pseudomonadati</taxon>
        <taxon>Bacteroidota</taxon>
        <taxon>Flavobacteriia</taxon>
        <taxon>Flavobacteriales</taxon>
        <taxon>Flavobacteriaceae</taxon>
        <taxon>Tenacibaculum</taxon>
        <taxon>Tenacibaculum finnmarkense</taxon>
    </lineage>
</organism>
<dbReference type="InterPro" id="IPR021109">
    <property type="entry name" value="Peptidase_aspartic_dom_sf"/>
</dbReference>
<evidence type="ECO:0000256" key="2">
    <source>
        <dbReference type="SAM" id="SignalP"/>
    </source>
</evidence>
<dbReference type="SUPFAM" id="SSF50630">
    <property type="entry name" value="Acid proteases"/>
    <property type="match status" value="2"/>
</dbReference>
<name>A0A2I2M7Z4_9FLAO</name>
<keyword evidence="2" id="KW-0732">Signal</keyword>
<dbReference type="Pfam" id="PF13650">
    <property type="entry name" value="Asp_protease_2"/>
    <property type="match status" value="2"/>
</dbReference>
<evidence type="ECO:0000259" key="3">
    <source>
        <dbReference type="PROSITE" id="PS50175"/>
    </source>
</evidence>
<evidence type="ECO:0000313" key="4">
    <source>
        <dbReference type="EMBL" id="SOU88669.1"/>
    </source>
</evidence>
<evidence type="ECO:0000313" key="5">
    <source>
        <dbReference type="Proteomes" id="UP000490060"/>
    </source>
</evidence>
<dbReference type="GO" id="GO:0006508">
    <property type="term" value="P:proteolysis"/>
    <property type="evidence" value="ECO:0007669"/>
    <property type="project" value="UniProtKB-KW"/>
</dbReference>
<proteinExistence type="predicted"/>
<dbReference type="GeneID" id="86817548"/>
<dbReference type="EMBL" id="OENE01000015">
    <property type="protein sequence ID" value="SOU88669.1"/>
    <property type="molecule type" value="Genomic_DNA"/>
</dbReference>